<evidence type="ECO:0000256" key="1">
    <source>
        <dbReference type="ARBA" id="ARBA00023012"/>
    </source>
</evidence>
<evidence type="ECO:0000313" key="3">
    <source>
        <dbReference type="EMBL" id="MXN63689.1"/>
    </source>
</evidence>
<sequence>MAQAAFGNSGETERAPDGAAIDLAHLARHTLGNRSLEREVLRLFVTQAEMVLARLEDTQHAMVIREQAHTIKGSARGIGAWKVALAAEALQDDTASGTESALIVLRKAIEEANAFIADLLGE</sequence>
<dbReference type="Proteomes" id="UP000433101">
    <property type="component" value="Unassembled WGS sequence"/>
</dbReference>
<accession>A0A7X3S650</accession>
<gene>
    <name evidence="3" type="ORF">GR183_02130</name>
</gene>
<organism evidence="3 4">
    <name type="scientific">Stappia sediminis</name>
    <dbReference type="NCBI Taxonomy" id="2692190"/>
    <lineage>
        <taxon>Bacteria</taxon>
        <taxon>Pseudomonadati</taxon>
        <taxon>Pseudomonadota</taxon>
        <taxon>Alphaproteobacteria</taxon>
        <taxon>Hyphomicrobiales</taxon>
        <taxon>Stappiaceae</taxon>
        <taxon>Stappia</taxon>
    </lineage>
</organism>
<evidence type="ECO:0000313" key="4">
    <source>
        <dbReference type="Proteomes" id="UP000433101"/>
    </source>
</evidence>
<dbReference type="AlphaFoldDB" id="A0A7X3S650"/>
<name>A0A7X3S650_9HYPH</name>
<dbReference type="GO" id="GO:0004672">
    <property type="term" value="F:protein kinase activity"/>
    <property type="evidence" value="ECO:0007669"/>
    <property type="project" value="UniProtKB-ARBA"/>
</dbReference>
<feature type="domain" description="HPt" evidence="2">
    <location>
        <begin position="30"/>
        <end position="120"/>
    </location>
</feature>
<dbReference type="SUPFAM" id="SSF47226">
    <property type="entry name" value="Histidine-containing phosphotransfer domain, HPT domain"/>
    <property type="match status" value="1"/>
</dbReference>
<reference evidence="3 4" key="1">
    <citation type="submission" date="2019-12" db="EMBL/GenBank/DDBJ databases">
        <authorList>
            <person name="Li M."/>
        </authorList>
    </citation>
    <scope>NUCLEOTIDE SEQUENCE [LARGE SCALE GENOMIC DNA]</scope>
    <source>
        <strain evidence="3 4">GBMRC 2046</strain>
    </source>
</reference>
<comment type="caution">
    <text evidence="3">The sequence shown here is derived from an EMBL/GenBank/DDBJ whole genome shotgun (WGS) entry which is preliminary data.</text>
</comment>
<dbReference type="GO" id="GO:0000160">
    <property type="term" value="P:phosphorelay signal transduction system"/>
    <property type="evidence" value="ECO:0007669"/>
    <property type="project" value="UniProtKB-KW"/>
</dbReference>
<dbReference type="InterPro" id="IPR008207">
    <property type="entry name" value="Sig_transdc_His_kin_Hpt_dom"/>
</dbReference>
<evidence type="ECO:0000259" key="2">
    <source>
        <dbReference type="SMART" id="SM00073"/>
    </source>
</evidence>
<dbReference type="Pfam" id="PF01627">
    <property type="entry name" value="Hpt"/>
    <property type="match status" value="1"/>
</dbReference>
<proteinExistence type="predicted"/>
<dbReference type="SMART" id="SM00073">
    <property type="entry name" value="HPT"/>
    <property type="match status" value="1"/>
</dbReference>
<dbReference type="Gene3D" id="1.20.120.160">
    <property type="entry name" value="HPT domain"/>
    <property type="match status" value="1"/>
</dbReference>
<protein>
    <submittedName>
        <fullName evidence="3">Hpt domain-containing protein</fullName>
    </submittedName>
</protein>
<dbReference type="InterPro" id="IPR036641">
    <property type="entry name" value="HPT_dom_sf"/>
</dbReference>
<keyword evidence="1" id="KW-0902">Two-component regulatory system</keyword>
<dbReference type="RefSeq" id="WP_160773925.1">
    <property type="nucleotide sequence ID" value="NZ_WUMV01000001.1"/>
</dbReference>
<keyword evidence="4" id="KW-1185">Reference proteome</keyword>
<dbReference type="EMBL" id="WUMV01000001">
    <property type="protein sequence ID" value="MXN63689.1"/>
    <property type="molecule type" value="Genomic_DNA"/>
</dbReference>